<proteinExistence type="predicted"/>
<dbReference type="RefSeq" id="WP_025358245.1">
    <property type="nucleotide sequence ID" value="NZ_CP007155.1"/>
</dbReference>
<gene>
    <name evidence="2" type="ORF">KALB_4854</name>
</gene>
<name>W5WCG5_9PSEU</name>
<feature type="domain" description="DUF7574" evidence="1">
    <location>
        <begin position="2"/>
        <end position="107"/>
    </location>
</feature>
<evidence type="ECO:0000259" key="1">
    <source>
        <dbReference type="Pfam" id="PF24459"/>
    </source>
</evidence>
<reference evidence="2 3" key="1">
    <citation type="journal article" date="2014" name="BMC Genomics">
        <title>Complete genome sequence of producer of the glycopeptide antibiotic Aculeximycin Kutzneria albida DSM 43870T, a representative of minor genus of Pseudonocardiaceae.</title>
        <authorList>
            <person name="Rebets Y."/>
            <person name="Tokovenko B."/>
            <person name="Lushchyk I."/>
            <person name="Ruckert C."/>
            <person name="Zaburannyi N."/>
            <person name="Bechthold A."/>
            <person name="Kalinowski J."/>
            <person name="Luzhetskyy A."/>
        </authorList>
    </citation>
    <scope>NUCLEOTIDE SEQUENCE [LARGE SCALE GENOMIC DNA]</scope>
    <source>
        <strain evidence="2">DSM 43870</strain>
    </source>
</reference>
<evidence type="ECO:0000313" key="3">
    <source>
        <dbReference type="Proteomes" id="UP000019225"/>
    </source>
</evidence>
<dbReference type="Pfam" id="PF24459">
    <property type="entry name" value="DUF7574"/>
    <property type="match status" value="1"/>
</dbReference>
<dbReference type="EMBL" id="CP007155">
    <property type="protein sequence ID" value="AHH98216.1"/>
    <property type="molecule type" value="Genomic_DNA"/>
</dbReference>
<evidence type="ECO:0000313" key="2">
    <source>
        <dbReference type="EMBL" id="AHH98216.1"/>
    </source>
</evidence>
<keyword evidence="3" id="KW-1185">Reference proteome</keyword>
<dbReference type="KEGG" id="kal:KALB_4854"/>
<dbReference type="HOGENOM" id="CLU_2058313_0_0_11"/>
<sequence>MSNIYSDPDHFGLSIVKSHNASPAYQFNTIAVFRWDGWEPVRYFVAHDSGNSCFPPFEDIKLPHLIAVHTLADVDKFAREKWADLDLHRYFEEEGSAVDSAVAALMDGLDLSFQRGGAR</sequence>
<dbReference type="OrthoDB" id="4578697at2"/>
<dbReference type="InterPro" id="IPR055996">
    <property type="entry name" value="DUF7574"/>
</dbReference>
<protein>
    <recommendedName>
        <fullName evidence="1">DUF7574 domain-containing protein</fullName>
    </recommendedName>
</protein>
<dbReference type="Proteomes" id="UP000019225">
    <property type="component" value="Chromosome"/>
</dbReference>
<accession>W5WCG5</accession>
<dbReference type="AlphaFoldDB" id="W5WCG5"/>
<organism evidence="2 3">
    <name type="scientific">Kutzneria albida DSM 43870</name>
    <dbReference type="NCBI Taxonomy" id="1449976"/>
    <lineage>
        <taxon>Bacteria</taxon>
        <taxon>Bacillati</taxon>
        <taxon>Actinomycetota</taxon>
        <taxon>Actinomycetes</taxon>
        <taxon>Pseudonocardiales</taxon>
        <taxon>Pseudonocardiaceae</taxon>
        <taxon>Kutzneria</taxon>
    </lineage>
</organism>
<dbReference type="STRING" id="1449976.KALB_4854"/>
<dbReference type="eggNOG" id="ENOG50300TS">
    <property type="taxonomic scope" value="Bacteria"/>
</dbReference>